<dbReference type="SUPFAM" id="SSF81296">
    <property type="entry name" value="E set domains"/>
    <property type="match status" value="1"/>
</dbReference>
<proteinExistence type="predicted"/>
<dbReference type="Proteomes" id="UP000501705">
    <property type="component" value="Chromosome"/>
</dbReference>
<evidence type="ECO:0000313" key="3">
    <source>
        <dbReference type="Proteomes" id="UP000501705"/>
    </source>
</evidence>
<dbReference type="AlphaFoldDB" id="A0A6G9XTY0"/>
<gene>
    <name evidence="2" type="ORF">F5X71_20305</name>
</gene>
<dbReference type="RefSeq" id="WP_167463477.1">
    <property type="nucleotide sequence ID" value="NZ_CP046171.1"/>
</dbReference>
<accession>A0A6G9XTY0</accession>
<protein>
    <recommendedName>
        <fullName evidence="1">MD-2-related lipid-recognition domain-containing protein</fullName>
    </recommendedName>
</protein>
<evidence type="ECO:0000259" key="1">
    <source>
        <dbReference type="Pfam" id="PF02221"/>
    </source>
</evidence>
<dbReference type="Pfam" id="PF02221">
    <property type="entry name" value="E1_DerP2_DerF2"/>
    <property type="match status" value="1"/>
</dbReference>
<dbReference type="Gene3D" id="2.60.40.770">
    <property type="match status" value="1"/>
</dbReference>
<sequence>MIIKVAIRSLLAFGVSVTLFGGILTAGIGPARAGELDFDSCPPFDAGSGTVLSFSSPQFADFADVAFVQGQTYTFTTTFRSGITSPYSRYTIHAIIGNIPIPFEGAETPAGAVSHGSTYTNSINLPILSSYPAVRATFQVKVNSGLQTNVCLRFPAQIVSG</sequence>
<dbReference type="EMBL" id="CP046171">
    <property type="protein sequence ID" value="QIS04357.1"/>
    <property type="molecule type" value="Genomic_DNA"/>
</dbReference>
<dbReference type="InterPro" id="IPR003172">
    <property type="entry name" value="ML_dom"/>
</dbReference>
<name>A0A6G9XTY0_NOCBR</name>
<organism evidence="2 3">
    <name type="scientific">Nocardia brasiliensis</name>
    <dbReference type="NCBI Taxonomy" id="37326"/>
    <lineage>
        <taxon>Bacteria</taxon>
        <taxon>Bacillati</taxon>
        <taxon>Actinomycetota</taxon>
        <taxon>Actinomycetes</taxon>
        <taxon>Mycobacteriales</taxon>
        <taxon>Nocardiaceae</taxon>
        <taxon>Nocardia</taxon>
    </lineage>
</organism>
<evidence type="ECO:0000313" key="2">
    <source>
        <dbReference type="EMBL" id="QIS04357.1"/>
    </source>
</evidence>
<reference evidence="2 3" key="1">
    <citation type="journal article" date="2019" name="ACS Chem. Biol.">
        <title>Identification and Mobilization of a Cryptic Antibiotic Biosynthesis Gene Locus from a Human-Pathogenic Nocardia Isolate.</title>
        <authorList>
            <person name="Herisse M."/>
            <person name="Ishida K."/>
            <person name="Porter J.L."/>
            <person name="Howden B."/>
            <person name="Hertweck C."/>
            <person name="Stinear T.P."/>
            <person name="Pidot S.J."/>
        </authorList>
    </citation>
    <scope>NUCLEOTIDE SEQUENCE [LARGE SCALE GENOMIC DNA]</scope>
    <source>
        <strain evidence="2 3">AUSMDU00024985</strain>
    </source>
</reference>
<dbReference type="InterPro" id="IPR014756">
    <property type="entry name" value="Ig_E-set"/>
</dbReference>
<feature type="domain" description="MD-2-related lipid-recognition" evidence="1">
    <location>
        <begin position="60"/>
        <end position="158"/>
    </location>
</feature>